<dbReference type="InterPro" id="IPR003343">
    <property type="entry name" value="Big_2"/>
</dbReference>
<feature type="domain" description="BIG2" evidence="2">
    <location>
        <begin position="759"/>
        <end position="844"/>
    </location>
</feature>
<keyword evidence="1" id="KW-0732">Signal</keyword>
<dbReference type="RefSeq" id="WP_103880513.1">
    <property type="nucleotide sequence ID" value="NZ_FNVG01000010.1"/>
</dbReference>
<feature type="domain" description="BIG2" evidence="2">
    <location>
        <begin position="497"/>
        <end position="578"/>
    </location>
</feature>
<sequence>MQMTKTFYRLCVLWMTFLLAACNGDNSGFPTSECGGPDNPCAPYITSIAVVPPVKAIADGTQFQFQAIANYSDGSVQDISTLSQWSIVDSSIATIVSDGTQGGVVDAKQVGTTTVNAQYQTYQASSELTVTSAVLDSLSISPVNKTVPAGIAVQYQAMAVFSDASQQDVTKFGNWQSGTANVATIGPQTGAASTLSQGTTQISFNYQGKSAQTDLNVTNAVISSLQVTPKNLAKPVGTKGKYTATAYYSDGHSEDVTQLATWSSSNARAVSIVANGTDGGLATANEIGTTQITASYQGIASFSKMSNTISDSTAATVTQITVTDLVVTPAKASVAAGNVQQYQAFALFSDGTSREVTELASWQSSNNSVASINQKGLADSYRSGDVVVTATYASQQADASLNVTQAQLTELVVSPNKVTIPAGHQTRLQALAVYSDGSSNDVTLQSVWTSAEQNLVQVETGNISAGTVHGLVQGQADVTAKFGGMEQSSVITVSSATLTSVSISPANATIPTGTTQSYVLTAQYSDGSKQDVSTLSSWQSNNTDIATINAIGVARGEQQGTSQIGGCYLGQCATANLVITQAVVTGLQVTPATATIADGQSQYYQATAFYSDGTSKGVTQLATWTSSDTGIAAVSSTGTTGGQATGVDPGSVTIVARYAGLQSQATLNVTVATAVKLIVSPAITKVPAGLSLPYHADALYTDGTLQEVTLLSVWQSSDGDVASIDASANARTFVAGQTTITAQYLGLDGEASLTVTAAVLDHLEVTPNAVTVPKGTNGQFEATAIYSDGSSVDVTSSSNWSSSDSSVVNVDNSSAHAGVGTALTVGSAVVTANYSGMSDTSSVTVVAPTLLELTISPQNKTVPLGLEVQYEAHARYSDGTSKTVTLESNWQSSLTTVATINSDGLAASVYTGGTQISATFESITASTSLTVTEPMLTELQVTPATSIINIQDLQQYKATAVFSDKTVTDVTTGATWTIADDVIAHVDNARFREGLVTGLSSGQTSVVASYYGKTANAEVVVGSLAYLGVDVEPADSMVKVGDTKQLTAYAVYKDVNTNKISFKDVTTLSDWRVQHRDTLAVNTTGLIEGKSAGSSEVYAIYQNIEGAGQVSVVDTYVSQLVVTPDNETVPEGTVGRYKAVAKYHQGLPDEDVTSKATWSSNNPTVVQVVTTGESGGSGEALSAGTAQIKAEFDGVEDEVTTTVSPLVLAQVAIEPRQDILYSGTPFQYHAIAYYQGGASKGVTLDAEWSSSDTTAATIETGNTKAGLAQGVYEGGRATITMSYQGMTDFVETQTYPATTTKVEIVPQNITVAAGDFVEVTVNVTFSDGRVENYAKYVSWSSSDMNIAYPSKQYVSGISAGTATITASFENVTGDASVTVTP</sequence>
<feature type="chain" id="PRO_5009290988" evidence="1">
    <location>
        <begin position="21"/>
        <end position="1381"/>
    </location>
</feature>
<accession>A0A1H5YW46</accession>
<feature type="domain" description="BIG2" evidence="2">
    <location>
        <begin position="673"/>
        <end position="754"/>
    </location>
</feature>
<evidence type="ECO:0000313" key="4">
    <source>
        <dbReference type="Proteomes" id="UP000236721"/>
    </source>
</evidence>
<feature type="domain" description="BIG2" evidence="2">
    <location>
        <begin position="1298"/>
        <end position="1378"/>
    </location>
</feature>
<feature type="domain" description="BIG2" evidence="2">
    <location>
        <begin position="849"/>
        <end position="930"/>
    </location>
</feature>
<feature type="domain" description="BIG2" evidence="2">
    <location>
        <begin position="583"/>
        <end position="668"/>
    </location>
</feature>
<dbReference type="SUPFAM" id="SSF49373">
    <property type="entry name" value="Invasin/intimin cell-adhesion fragments"/>
    <property type="match status" value="3"/>
</dbReference>
<proteinExistence type="predicted"/>
<keyword evidence="4" id="KW-1185">Reference proteome</keyword>
<feature type="domain" description="BIG2" evidence="2">
    <location>
        <begin position="221"/>
        <end position="306"/>
    </location>
</feature>
<name>A0A1H5YW46_9VIBR</name>
<dbReference type="Pfam" id="PF02368">
    <property type="entry name" value="Big_2"/>
    <property type="match status" value="3"/>
</dbReference>
<protein>
    <submittedName>
        <fullName evidence="3">Ig-like domain (Group 2)</fullName>
    </submittedName>
</protein>
<dbReference type="PROSITE" id="PS51257">
    <property type="entry name" value="PROKAR_LIPOPROTEIN"/>
    <property type="match status" value="1"/>
</dbReference>
<evidence type="ECO:0000259" key="2">
    <source>
        <dbReference type="SMART" id="SM00635"/>
    </source>
</evidence>
<dbReference type="PANTHER" id="PTHR23019:SF0">
    <property type="entry name" value="NUCLEAR PORE MEMBRANE GLYCOPROTEIN 210"/>
    <property type="match status" value="1"/>
</dbReference>
<gene>
    <name evidence="3" type="ORF">SAMN04488244_11041</name>
</gene>
<dbReference type="Gene3D" id="2.60.40.1080">
    <property type="match status" value="15"/>
</dbReference>
<dbReference type="InterPro" id="IPR008964">
    <property type="entry name" value="Invasin/intimin_cell_adhesion"/>
</dbReference>
<dbReference type="OrthoDB" id="6192638at2"/>
<feature type="signal peptide" evidence="1">
    <location>
        <begin position="1"/>
        <end position="20"/>
    </location>
</feature>
<dbReference type="SMART" id="SM00635">
    <property type="entry name" value="BID_2"/>
    <property type="match status" value="15"/>
</dbReference>
<feature type="domain" description="BIG2" evidence="2">
    <location>
        <begin position="1025"/>
        <end position="1111"/>
    </location>
</feature>
<dbReference type="Proteomes" id="UP000236721">
    <property type="component" value="Unassembled WGS sequence"/>
</dbReference>
<dbReference type="PANTHER" id="PTHR23019">
    <property type="entry name" value="NUCLEAR PORE MEMBRANE GLYCOPROTEIN GP210-RELATED"/>
    <property type="match status" value="1"/>
</dbReference>
<feature type="domain" description="BIG2" evidence="2">
    <location>
        <begin position="1207"/>
        <end position="1293"/>
    </location>
</feature>
<evidence type="ECO:0000313" key="3">
    <source>
        <dbReference type="EMBL" id="SEG27970.1"/>
    </source>
</evidence>
<feature type="domain" description="BIG2" evidence="2">
    <location>
        <begin position="1116"/>
        <end position="1202"/>
    </location>
</feature>
<feature type="domain" description="BIG2" evidence="2">
    <location>
        <begin position="935"/>
        <end position="1020"/>
    </location>
</feature>
<feature type="domain" description="BIG2" evidence="2">
    <location>
        <begin position="44"/>
        <end position="129"/>
    </location>
</feature>
<dbReference type="InterPro" id="IPR045197">
    <property type="entry name" value="NUP210-like"/>
</dbReference>
<reference evidence="4" key="1">
    <citation type="submission" date="2016-10" db="EMBL/GenBank/DDBJ databases">
        <authorList>
            <person name="Varghese N."/>
            <person name="Submissions S."/>
        </authorList>
    </citation>
    <scope>NUCLEOTIDE SEQUENCE [LARGE SCALE GENOMIC DNA]</scope>
    <source>
        <strain evidence="4">CGMCC 1.7062</strain>
    </source>
</reference>
<organism evidence="3 4">
    <name type="scientific">Vibrio hangzhouensis</name>
    <dbReference type="NCBI Taxonomy" id="462991"/>
    <lineage>
        <taxon>Bacteria</taxon>
        <taxon>Pseudomonadati</taxon>
        <taxon>Pseudomonadota</taxon>
        <taxon>Gammaproteobacteria</taxon>
        <taxon>Vibrionales</taxon>
        <taxon>Vibrionaceae</taxon>
        <taxon>Vibrio</taxon>
    </lineage>
</organism>
<feature type="domain" description="BIG2" evidence="2">
    <location>
        <begin position="134"/>
        <end position="216"/>
    </location>
</feature>
<feature type="domain" description="BIG2" evidence="2">
    <location>
        <begin position="321"/>
        <end position="402"/>
    </location>
</feature>
<dbReference type="EMBL" id="FNVG01000010">
    <property type="protein sequence ID" value="SEG27970.1"/>
    <property type="molecule type" value="Genomic_DNA"/>
</dbReference>
<feature type="domain" description="BIG2" evidence="2">
    <location>
        <begin position="407"/>
        <end position="492"/>
    </location>
</feature>
<evidence type="ECO:0000256" key="1">
    <source>
        <dbReference type="SAM" id="SignalP"/>
    </source>
</evidence>